<evidence type="ECO:0000256" key="1">
    <source>
        <dbReference type="SAM" id="MobiDB-lite"/>
    </source>
</evidence>
<feature type="chain" id="PRO_5034242320" evidence="2">
    <location>
        <begin position="30"/>
        <end position="477"/>
    </location>
</feature>
<name>A0A7M2WYF6_9BACT</name>
<dbReference type="AlphaFoldDB" id="A0A7M2WYF6"/>
<feature type="domain" description="Sulfatase N-terminal" evidence="3">
    <location>
        <begin position="151"/>
        <end position="298"/>
    </location>
</feature>
<accession>A0A7M2WYF6</accession>
<dbReference type="InterPro" id="IPR000917">
    <property type="entry name" value="Sulfatase_N"/>
</dbReference>
<dbReference type="Pfam" id="PF00884">
    <property type="entry name" value="Sulfatase"/>
    <property type="match status" value="2"/>
</dbReference>
<sequence>MSNRARLPCSLPFALLFALVTLNAGPVSAAERPNFLLIIADDLNWRDLGYEGNKDVVTPNLDKLRTEGMKLSGMYTPAPTCSPCRHALYTGLYSMRSGAYPNHTRAYDGTKSVFTHLKANGYRVALQGKTHIGPPASFPYEYIGKKGDDDFDASKNFITADGTKPWLLVFASNDPHSPWTRGNKADLAKISVPPYLHDNQVTRTLLADYYGEINKLDWQVGRLLKVLEEAGQSDNTLVMFVSEQGSSFPYGGKWSLYDNGIRVSGLVRWPGKVKPGSSSTALMQYVDVPPTFLAAAGIDPAKIDVGCPDANGKTGFDGRSFLDVLTGKRDSLRDYIYAQHTTVGINGYKEPYPIRAVRDARYKYIRNLAPGNTYEIGGIHKGEPIESWKADAATRPELQARIDWLFKRPGEELYDVQNDEYETKNLAGDPAMAAIKTRLSAELDAWMAQQGDKGMETEKKAPSRQGDKRQAKDRDAQ</sequence>
<dbReference type="RefSeq" id="WP_206293475.1">
    <property type="nucleotide sequence ID" value="NZ_CP063458.1"/>
</dbReference>
<dbReference type="KEGG" id="hbs:IPV69_03230"/>
<evidence type="ECO:0000259" key="3">
    <source>
        <dbReference type="Pfam" id="PF00884"/>
    </source>
</evidence>
<dbReference type="PANTHER" id="PTHR43751:SF1">
    <property type="entry name" value="SULFATASE ATSG-RELATED"/>
    <property type="match status" value="1"/>
</dbReference>
<dbReference type="InterPro" id="IPR052701">
    <property type="entry name" value="GAG_Ulvan_Degrading_Sulfatases"/>
</dbReference>
<proteinExistence type="predicted"/>
<protein>
    <submittedName>
        <fullName evidence="4">Sulfatase</fullName>
    </submittedName>
</protein>
<dbReference type="CDD" id="cd16027">
    <property type="entry name" value="SGSH"/>
    <property type="match status" value="1"/>
</dbReference>
<dbReference type="EMBL" id="CP063458">
    <property type="protein sequence ID" value="QOV90394.1"/>
    <property type="molecule type" value="Genomic_DNA"/>
</dbReference>
<keyword evidence="5" id="KW-1185">Reference proteome</keyword>
<organism evidence="4 5">
    <name type="scientific">Humisphaera borealis</name>
    <dbReference type="NCBI Taxonomy" id="2807512"/>
    <lineage>
        <taxon>Bacteria</taxon>
        <taxon>Pseudomonadati</taxon>
        <taxon>Planctomycetota</taxon>
        <taxon>Phycisphaerae</taxon>
        <taxon>Tepidisphaerales</taxon>
        <taxon>Tepidisphaeraceae</taxon>
        <taxon>Humisphaera</taxon>
    </lineage>
</organism>
<dbReference type="SUPFAM" id="SSF53649">
    <property type="entry name" value="Alkaline phosphatase-like"/>
    <property type="match status" value="1"/>
</dbReference>
<gene>
    <name evidence="4" type="ORF">IPV69_03230</name>
</gene>
<dbReference type="InterPro" id="IPR017850">
    <property type="entry name" value="Alkaline_phosphatase_core_sf"/>
</dbReference>
<feature type="region of interest" description="Disordered" evidence="1">
    <location>
        <begin position="447"/>
        <end position="477"/>
    </location>
</feature>
<keyword evidence="2" id="KW-0732">Signal</keyword>
<dbReference type="PANTHER" id="PTHR43751">
    <property type="entry name" value="SULFATASE"/>
    <property type="match status" value="1"/>
</dbReference>
<feature type="signal peptide" evidence="2">
    <location>
        <begin position="1"/>
        <end position="29"/>
    </location>
</feature>
<evidence type="ECO:0000313" key="4">
    <source>
        <dbReference type="EMBL" id="QOV90394.1"/>
    </source>
</evidence>
<dbReference type="Proteomes" id="UP000593765">
    <property type="component" value="Chromosome"/>
</dbReference>
<feature type="compositionally biased region" description="Basic and acidic residues" evidence="1">
    <location>
        <begin position="453"/>
        <end position="477"/>
    </location>
</feature>
<feature type="domain" description="Sulfatase N-terminal" evidence="3">
    <location>
        <begin position="33"/>
        <end position="133"/>
    </location>
</feature>
<evidence type="ECO:0000256" key="2">
    <source>
        <dbReference type="SAM" id="SignalP"/>
    </source>
</evidence>
<reference evidence="4 5" key="1">
    <citation type="submission" date="2020-10" db="EMBL/GenBank/DDBJ databases">
        <title>Wide distribution of Phycisphaera-like planctomycetes from WD2101 soil group in peatlands and genome analysis of the first cultivated representative.</title>
        <authorList>
            <person name="Dedysh S.N."/>
            <person name="Beletsky A.V."/>
            <person name="Ivanova A."/>
            <person name="Kulichevskaya I.S."/>
            <person name="Suzina N.E."/>
            <person name="Philippov D.A."/>
            <person name="Rakitin A.L."/>
            <person name="Mardanov A.V."/>
            <person name="Ravin N.V."/>
        </authorList>
    </citation>
    <scope>NUCLEOTIDE SEQUENCE [LARGE SCALE GENOMIC DNA]</scope>
    <source>
        <strain evidence="4 5">M1803</strain>
    </source>
</reference>
<dbReference type="Gene3D" id="3.40.720.10">
    <property type="entry name" value="Alkaline Phosphatase, subunit A"/>
    <property type="match status" value="1"/>
</dbReference>
<evidence type="ECO:0000313" key="5">
    <source>
        <dbReference type="Proteomes" id="UP000593765"/>
    </source>
</evidence>